<reference evidence="2 3" key="1">
    <citation type="submission" date="2017-02" db="EMBL/GenBank/DDBJ databases">
        <title>Streptomyces pactum ACT12 Genome sequencing and assembly.</title>
        <authorList>
            <person name="Xue Q."/>
            <person name="Yan X."/>
            <person name="Jia L."/>
            <person name="Yan H."/>
        </authorList>
    </citation>
    <scope>NUCLEOTIDE SEQUENCE [LARGE SCALE GENOMIC DNA]</scope>
    <source>
        <strain evidence="2 3">ACT12</strain>
    </source>
</reference>
<proteinExistence type="predicted"/>
<feature type="compositionally biased region" description="Basic and acidic residues" evidence="1">
    <location>
        <begin position="15"/>
        <end position="24"/>
    </location>
</feature>
<accession>A0A1S6JDK4</accession>
<sequence>MNDASTTQPMQADGADVRETDTGHGRHRGPVSSQDGAATPRGRHRKPAEVSETAA</sequence>
<dbReference type="OrthoDB" id="4306086at2"/>
<keyword evidence="3" id="KW-1185">Reference proteome</keyword>
<gene>
    <name evidence="2" type="ORF">B1H29_25855</name>
</gene>
<feature type="region of interest" description="Disordered" evidence="1">
    <location>
        <begin position="1"/>
        <end position="55"/>
    </location>
</feature>
<evidence type="ECO:0000313" key="2">
    <source>
        <dbReference type="EMBL" id="AQS69851.1"/>
    </source>
</evidence>
<organism evidence="2 3">
    <name type="scientific">Streptomyces pactum</name>
    <dbReference type="NCBI Taxonomy" id="68249"/>
    <lineage>
        <taxon>Bacteria</taxon>
        <taxon>Bacillati</taxon>
        <taxon>Actinomycetota</taxon>
        <taxon>Actinomycetes</taxon>
        <taxon>Kitasatosporales</taxon>
        <taxon>Streptomycetaceae</taxon>
        <taxon>Streptomyces</taxon>
    </lineage>
</organism>
<dbReference type="AlphaFoldDB" id="A0A1S6JDK4"/>
<evidence type="ECO:0000313" key="3">
    <source>
        <dbReference type="Proteomes" id="UP000189443"/>
    </source>
</evidence>
<evidence type="ECO:0000256" key="1">
    <source>
        <dbReference type="SAM" id="MobiDB-lite"/>
    </source>
</evidence>
<protein>
    <submittedName>
        <fullName evidence="2">Uncharacterized protein</fullName>
    </submittedName>
</protein>
<dbReference type="KEGG" id="spac:B1H29_25855"/>
<dbReference type="Proteomes" id="UP000189443">
    <property type="component" value="Chromosome"/>
</dbReference>
<feature type="compositionally biased region" description="Polar residues" evidence="1">
    <location>
        <begin position="1"/>
        <end position="10"/>
    </location>
</feature>
<name>A0A1S6JDK4_9ACTN</name>
<dbReference type="EMBL" id="CP019724">
    <property type="protein sequence ID" value="AQS69851.1"/>
    <property type="molecule type" value="Genomic_DNA"/>
</dbReference>